<name>A0A392QYV9_9FABA</name>
<dbReference type="Proteomes" id="UP000265520">
    <property type="component" value="Unassembled WGS sequence"/>
</dbReference>
<proteinExistence type="predicted"/>
<dbReference type="AlphaFoldDB" id="A0A392QYV9"/>
<evidence type="ECO:0000313" key="2">
    <source>
        <dbReference type="Proteomes" id="UP000265520"/>
    </source>
</evidence>
<comment type="caution">
    <text evidence="1">The sequence shown here is derived from an EMBL/GenBank/DDBJ whole genome shotgun (WGS) entry which is preliminary data.</text>
</comment>
<accession>A0A392QYV9</accession>
<evidence type="ECO:0000313" key="1">
    <source>
        <dbReference type="EMBL" id="MCI28706.1"/>
    </source>
</evidence>
<dbReference type="EMBL" id="LXQA010167492">
    <property type="protein sequence ID" value="MCI28706.1"/>
    <property type="molecule type" value="Genomic_DNA"/>
</dbReference>
<reference evidence="1 2" key="1">
    <citation type="journal article" date="2018" name="Front. Plant Sci.">
        <title>Red Clover (Trifolium pratense) and Zigzag Clover (T. medium) - A Picture of Genomic Similarities and Differences.</title>
        <authorList>
            <person name="Dluhosova J."/>
            <person name="Istvanek J."/>
            <person name="Nedelnik J."/>
            <person name="Repkova J."/>
        </authorList>
    </citation>
    <scope>NUCLEOTIDE SEQUENCE [LARGE SCALE GENOMIC DNA]</scope>
    <source>
        <strain evidence="2">cv. 10/8</strain>
        <tissue evidence="1">Leaf</tissue>
    </source>
</reference>
<organism evidence="1 2">
    <name type="scientific">Trifolium medium</name>
    <dbReference type="NCBI Taxonomy" id="97028"/>
    <lineage>
        <taxon>Eukaryota</taxon>
        <taxon>Viridiplantae</taxon>
        <taxon>Streptophyta</taxon>
        <taxon>Embryophyta</taxon>
        <taxon>Tracheophyta</taxon>
        <taxon>Spermatophyta</taxon>
        <taxon>Magnoliopsida</taxon>
        <taxon>eudicotyledons</taxon>
        <taxon>Gunneridae</taxon>
        <taxon>Pentapetalae</taxon>
        <taxon>rosids</taxon>
        <taxon>fabids</taxon>
        <taxon>Fabales</taxon>
        <taxon>Fabaceae</taxon>
        <taxon>Papilionoideae</taxon>
        <taxon>50 kb inversion clade</taxon>
        <taxon>NPAAA clade</taxon>
        <taxon>Hologalegina</taxon>
        <taxon>IRL clade</taxon>
        <taxon>Trifolieae</taxon>
        <taxon>Trifolium</taxon>
    </lineage>
</organism>
<protein>
    <submittedName>
        <fullName evidence="1">Uncharacterized protein</fullName>
    </submittedName>
</protein>
<feature type="non-terminal residue" evidence="1">
    <location>
        <position position="1"/>
    </location>
</feature>
<keyword evidence="2" id="KW-1185">Reference proteome</keyword>
<sequence>NLVLQLFRARGAALLGVMRPRGYFGSGLCARRRPCGARFRLQVCLVEAYCWPHAVQPSWALCARVGIYVAVLFFCSR</sequence>